<dbReference type="EMBL" id="JAPQER010000004">
    <property type="protein sequence ID" value="MCY6485009.1"/>
    <property type="molecule type" value="Genomic_DNA"/>
</dbReference>
<evidence type="ECO:0000256" key="18">
    <source>
        <dbReference type="ARBA" id="ARBA00047848"/>
    </source>
</evidence>
<evidence type="ECO:0000256" key="5">
    <source>
        <dbReference type="ARBA" id="ARBA00004817"/>
    </source>
</evidence>
<evidence type="ECO:0000256" key="12">
    <source>
        <dbReference type="ARBA" id="ARBA00023222"/>
    </source>
</evidence>
<evidence type="ECO:0000256" key="8">
    <source>
        <dbReference type="ARBA" id="ARBA00021872"/>
    </source>
</evidence>
<comment type="catalytic activity">
    <reaction evidence="1">
        <text>chorismate = prephenate</text>
        <dbReference type="Rhea" id="RHEA:13897"/>
        <dbReference type="ChEBI" id="CHEBI:29748"/>
        <dbReference type="ChEBI" id="CHEBI:29934"/>
        <dbReference type="EC" id="5.4.99.5"/>
    </reaction>
</comment>
<dbReference type="InterPro" id="IPR008242">
    <property type="entry name" value="Chor_mutase/pphenate_deHydtase"/>
</dbReference>
<protein>
    <recommendedName>
        <fullName evidence="7">Bifunctional chorismate mutase/prephenate dehydratase</fullName>
        <ecNumber evidence="6">4.2.1.51</ecNumber>
    </recommendedName>
    <alternativeName>
        <fullName evidence="17">Chorismate mutase-prephenate dehydratase</fullName>
    </alternativeName>
    <alternativeName>
        <fullName evidence="8">Prephenate dehydratase</fullName>
    </alternativeName>
    <alternativeName>
        <fullName evidence="16">p-protein</fullName>
    </alternativeName>
</protein>
<dbReference type="Gene3D" id="3.40.190.10">
    <property type="entry name" value="Periplasmic binding protein-like II"/>
    <property type="match status" value="2"/>
</dbReference>
<dbReference type="PANTHER" id="PTHR21022:SF19">
    <property type="entry name" value="PREPHENATE DEHYDRATASE-RELATED"/>
    <property type="match status" value="1"/>
</dbReference>
<dbReference type="NCBIfam" id="NF008865">
    <property type="entry name" value="PRK11898.1"/>
    <property type="match status" value="1"/>
</dbReference>
<sequence>MNELEKLREEINQIDKQLTELFEKRMNTVLKVAQYKKENNIPILNKNREEQVINRNNSYLENKDFETATAEFFKDVMSISRRLQAKNLYEFNYEENNNSNLEYELYKKLYSLPKKDNVKVGFQGVNGSFSEQALQKYFGDKVSTYNVAEFEDVFKALQNSEIDYGILPIENSSTGGISEIYDFLRKYGFFIVGETCVEVNHNLLGVKGAKCEDIMEVYSHPQAFEQSKEFLHQYSQWKLIPHYNTAISAKYVKDKACKSMGAIGSKKAAELYDLEIIESDINYNTNNYTRFIIIGKNLEFQENHNKISITLSLPHKAGELYNILSVFAENNLSMLKIESRPILNKPWEYFFYIDFKGNLSEKGVKEAIKLINNNSHEFKLLGNYKAYLIEE</sequence>
<dbReference type="InterPro" id="IPR045865">
    <property type="entry name" value="ACT-like_dom_sf"/>
</dbReference>
<dbReference type="RefSeq" id="WP_268041325.1">
    <property type="nucleotide sequence ID" value="NZ_JAPQER010000004.1"/>
</dbReference>
<dbReference type="InterPro" id="IPR002912">
    <property type="entry name" value="ACT_dom"/>
</dbReference>
<dbReference type="Gene3D" id="1.20.59.10">
    <property type="entry name" value="Chorismate mutase"/>
    <property type="match status" value="1"/>
</dbReference>
<comment type="subcellular location">
    <subcellularLocation>
        <location evidence="3">Cytoplasm</location>
    </subcellularLocation>
</comment>
<keyword evidence="12" id="KW-0584">Phenylalanine biosynthesis</keyword>
<dbReference type="NCBIfam" id="TIGR01805">
    <property type="entry name" value="CM_mono_grmpos"/>
    <property type="match status" value="1"/>
</dbReference>
<dbReference type="InterPro" id="IPR002701">
    <property type="entry name" value="CM_II_prokaryot"/>
</dbReference>
<evidence type="ECO:0000259" key="20">
    <source>
        <dbReference type="PROSITE" id="PS51171"/>
    </source>
</evidence>
<keyword evidence="11" id="KW-0057">Aromatic amino acid biosynthesis</keyword>
<evidence type="ECO:0000256" key="3">
    <source>
        <dbReference type="ARBA" id="ARBA00004496"/>
    </source>
</evidence>
<reference evidence="22" key="1">
    <citation type="submission" date="2022-12" db="EMBL/GenBank/DDBJ databases">
        <authorList>
            <person name="Wang J."/>
        </authorList>
    </citation>
    <scope>NUCLEOTIDE SEQUENCE</scope>
    <source>
        <strain evidence="22">HY-45-18</strain>
    </source>
</reference>
<dbReference type="Gene3D" id="3.30.70.260">
    <property type="match status" value="1"/>
</dbReference>
<accession>A0ABT4D195</accession>
<keyword evidence="15" id="KW-0511">Multifunctional enzyme</keyword>
<dbReference type="Pfam" id="PF01817">
    <property type="entry name" value="CM_2"/>
    <property type="match status" value="1"/>
</dbReference>
<keyword evidence="9" id="KW-0963">Cytoplasm</keyword>
<dbReference type="GO" id="GO:0004664">
    <property type="term" value="F:prephenate dehydratase activity"/>
    <property type="evidence" value="ECO:0007669"/>
    <property type="project" value="UniProtKB-EC"/>
</dbReference>
<evidence type="ECO:0000256" key="14">
    <source>
        <dbReference type="ARBA" id="ARBA00023239"/>
    </source>
</evidence>
<evidence type="ECO:0000256" key="6">
    <source>
        <dbReference type="ARBA" id="ARBA00013147"/>
    </source>
</evidence>
<dbReference type="PANTHER" id="PTHR21022">
    <property type="entry name" value="PREPHENATE DEHYDRATASE P PROTEIN"/>
    <property type="match status" value="1"/>
</dbReference>
<evidence type="ECO:0000256" key="4">
    <source>
        <dbReference type="ARBA" id="ARBA00004741"/>
    </source>
</evidence>
<feature type="domain" description="Prephenate dehydratase" evidence="20">
    <location>
        <begin position="119"/>
        <end position="296"/>
    </location>
</feature>
<keyword evidence="23" id="KW-1185">Reference proteome</keyword>
<gene>
    <name evidence="22" type="primary">pheA</name>
    <name evidence="22" type="ORF">OW763_11705</name>
</gene>
<evidence type="ECO:0000256" key="7">
    <source>
        <dbReference type="ARBA" id="ARBA00014401"/>
    </source>
</evidence>
<evidence type="ECO:0000256" key="15">
    <source>
        <dbReference type="ARBA" id="ARBA00023268"/>
    </source>
</evidence>
<comment type="caution">
    <text evidence="22">The sequence shown here is derived from an EMBL/GenBank/DDBJ whole genome shotgun (WGS) entry which is preliminary data.</text>
</comment>
<evidence type="ECO:0000256" key="11">
    <source>
        <dbReference type="ARBA" id="ARBA00023141"/>
    </source>
</evidence>
<dbReference type="SUPFAM" id="SSF48600">
    <property type="entry name" value="Chorismate mutase II"/>
    <property type="match status" value="1"/>
</dbReference>
<evidence type="ECO:0000256" key="2">
    <source>
        <dbReference type="ARBA" id="ARBA00002364"/>
    </source>
</evidence>
<evidence type="ECO:0000256" key="16">
    <source>
        <dbReference type="ARBA" id="ARBA00031175"/>
    </source>
</evidence>
<evidence type="ECO:0000256" key="17">
    <source>
        <dbReference type="ARBA" id="ARBA00031520"/>
    </source>
</evidence>
<feature type="domain" description="Chorismate mutase" evidence="19">
    <location>
        <begin position="1"/>
        <end position="88"/>
    </location>
</feature>
<keyword evidence="14 22" id="KW-0456">Lyase</keyword>
<dbReference type="InterPro" id="IPR001086">
    <property type="entry name" value="Preph_deHydtase"/>
</dbReference>
<feature type="domain" description="ACT" evidence="21">
    <location>
        <begin position="308"/>
        <end position="385"/>
    </location>
</feature>
<dbReference type="PIRSF" id="PIRSF001500">
    <property type="entry name" value="Chor_mut_pdt_Ppr"/>
    <property type="match status" value="1"/>
</dbReference>
<dbReference type="CDD" id="cd04905">
    <property type="entry name" value="ACT_CM-PDT"/>
    <property type="match status" value="1"/>
</dbReference>
<dbReference type="PROSITE" id="PS51168">
    <property type="entry name" value="CHORISMATE_MUT_2"/>
    <property type="match status" value="1"/>
</dbReference>
<organism evidence="22 23">
    <name type="scientific">Clostridium aestuarii</name>
    <dbReference type="NCBI Taxonomy" id="338193"/>
    <lineage>
        <taxon>Bacteria</taxon>
        <taxon>Bacillati</taxon>
        <taxon>Bacillota</taxon>
        <taxon>Clostridia</taxon>
        <taxon>Eubacteriales</taxon>
        <taxon>Clostridiaceae</taxon>
        <taxon>Clostridium</taxon>
    </lineage>
</organism>
<evidence type="ECO:0000256" key="1">
    <source>
        <dbReference type="ARBA" id="ARBA00000824"/>
    </source>
</evidence>
<name>A0ABT4D195_9CLOT</name>
<dbReference type="Proteomes" id="UP001078443">
    <property type="component" value="Unassembled WGS sequence"/>
</dbReference>
<dbReference type="InterPro" id="IPR011279">
    <property type="entry name" value="Chorismate_mutase_GmP"/>
</dbReference>
<evidence type="ECO:0000259" key="21">
    <source>
        <dbReference type="PROSITE" id="PS51671"/>
    </source>
</evidence>
<dbReference type="SUPFAM" id="SSF53850">
    <property type="entry name" value="Periplasmic binding protein-like II"/>
    <property type="match status" value="1"/>
</dbReference>
<comment type="catalytic activity">
    <reaction evidence="18">
        <text>prephenate + H(+) = 3-phenylpyruvate + CO2 + H2O</text>
        <dbReference type="Rhea" id="RHEA:21648"/>
        <dbReference type="ChEBI" id="CHEBI:15377"/>
        <dbReference type="ChEBI" id="CHEBI:15378"/>
        <dbReference type="ChEBI" id="CHEBI:16526"/>
        <dbReference type="ChEBI" id="CHEBI:18005"/>
        <dbReference type="ChEBI" id="CHEBI:29934"/>
        <dbReference type="EC" id="4.2.1.51"/>
    </reaction>
</comment>
<evidence type="ECO:0000313" key="22">
    <source>
        <dbReference type="EMBL" id="MCY6485009.1"/>
    </source>
</evidence>
<dbReference type="PROSITE" id="PS51671">
    <property type="entry name" value="ACT"/>
    <property type="match status" value="1"/>
</dbReference>
<comment type="function">
    <text evidence="2">Catalyzes the Claisen rearrangement of chorismate to prephenate and the decarboxylation/dehydration of prephenate to phenylpyruvate.</text>
</comment>
<dbReference type="EC" id="4.2.1.51" evidence="6"/>
<comment type="pathway">
    <text evidence="4">Amino-acid biosynthesis; L-phenylalanine biosynthesis; phenylpyruvate from prephenate: step 1/1.</text>
</comment>
<keyword evidence="10" id="KW-0028">Amino-acid biosynthesis</keyword>
<dbReference type="PROSITE" id="PS51171">
    <property type="entry name" value="PREPHENATE_DEHYDR_3"/>
    <property type="match status" value="1"/>
</dbReference>
<dbReference type="InterPro" id="IPR036979">
    <property type="entry name" value="CM_dom_sf"/>
</dbReference>
<dbReference type="Pfam" id="PF00800">
    <property type="entry name" value="PDT"/>
    <property type="match status" value="1"/>
</dbReference>
<proteinExistence type="predicted"/>
<dbReference type="SUPFAM" id="SSF55021">
    <property type="entry name" value="ACT-like"/>
    <property type="match status" value="1"/>
</dbReference>
<evidence type="ECO:0000256" key="13">
    <source>
        <dbReference type="ARBA" id="ARBA00023235"/>
    </source>
</evidence>
<evidence type="ECO:0000313" key="23">
    <source>
        <dbReference type="Proteomes" id="UP001078443"/>
    </source>
</evidence>
<evidence type="ECO:0000259" key="19">
    <source>
        <dbReference type="PROSITE" id="PS51168"/>
    </source>
</evidence>
<comment type="pathway">
    <text evidence="5">Metabolic intermediate biosynthesis; prephenate biosynthesis; prephenate from chorismate: step 1/1.</text>
</comment>
<dbReference type="InterPro" id="IPR036263">
    <property type="entry name" value="Chorismate_II_sf"/>
</dbReference>
<keyword evidence="13" id="KW-0413">Isomerase</keyword>
<dbReference type="CDD" id="cd13631">
    <property type="entry name" value="PBP2_Ct-PDT_like"/>
    <property type="match status" value="1"/>
</dbReference>
<evidence type="ECO:0000256" key="10">
    <source>
        <dbReference type="ARBA" id="ARBA00022605"/>
    </source>
</evidence>
<dbReference type="SMART" id="SM00830">
    <property type="entry name" value="CM_2"/>
    <property type="match status" value="1"/>
</dbReference>
<evidence type="ECO:0000256" key="9">
    <source>
        <dbReference type="ARBA" id="ARBA00022490"/>
    </source>
</evidence>